<dbReference type="PROSITE" id="PS50109">
    <property type="entry name" value="HIS_KIN"/>
    <property type="match status" value="1"/>
</dbReference>
<dbReference type="PROSITE" id="PS50885">
    <property type="entry name" value="HAMP"/>
    <property type="match status" value="1"/>
</dbReference>
<name>A0A1M6TEM1_9FIRM</name>
<dbReference type="GO" id="GO:0030295">
    <property type="term" value="F:protein kinase activator activity"/>
    <property type="evidence" value="ECO:0007669"/>
    <property type="project" value="TreeGrafter"/>
</dbReference>
<dbReference type="SMART" id="SM00304">
    <property type="entry name" value="HAMP"/>
    <property type="match status" value="1"/>
</dbReference>
<feature type="domain" description="Histidine kinase" evidence="15">
    <location>
        <begin position="248"/>
        <end position="458"/>
    </location>
</feature>
<evidence type="ECO:0000313" key="18">
    <source>
        <dbReference type="Proteomes" id="UP000183997"/>
    </source>
</evidence>
<dbReference type="Pfam" id="PF02518">
    <property type="entry name" value="HATPase_c"/>
    <property type="match status" value="1"/>
</dbReference>
<evidence type="ECO:0000259" key="15">
    <source>
        <dbReference type="PROSITE" id="PS50109"/>
    </source>
</evidence>
<dbReference type="InterPro" id="IPR036097">
    <property type="entry name" value="HisK_dim/P_sf"/>
</dbReference>
<evidence type="ECO:0000256" key="7">
    <source>
        <dbReference type="ARBA" id="ARBA00022692"/>
    </source>
</evidence>
<keyword evidence="7 14" id="KW-0812">Transmembrane</keyword>
<dbReference type="GO" id="GO:0000155">
    <property type="term" value="F:phosphorelay sensor kinase activity"/>
    <property type="evidence" value="ECO:0007669"/>
    <property type="project" value="InterPro"/>
</dbReference>
<sequence length="458" mass="49549">MQGIRKRLVTSYLLVIFLTVFILEALLLIGIRQYYVDNVKEIMRQQAEVTANFYNLYLAGSDLVREAPFLYDSFSQVTTAQVQIVDQQGVLLVASPGLDRGEQVNLPDVQRALAGEPGDWQGVLSPTNEPILAVTQPLKAGEQVVGAVRLLTSLTGVNEVIQRVALLLVTIGLAVLLLGAGVSMYLSSTITRPVERITGVALQMAKGRFNERAAKDYDDEIGKLADTLNYMAGEIARQDHLKNQFIASISHELRTPLTAIKGWAVTLRGSLENKAEMLAGLTIIEKESDRLTSLVEELLDFSKLAAGKITLARDLVNAGELLSSLAKMVTPRALRQGIHLVVDIQEEIPAIQADANRLKQVLINLLDNAFKFTPTGGSISITALSNNQALIIRVSDTGAGIAANHLPRVKERFYKASAHSGSGLGLAICDEIIKLHGGELTLASEGGQGTRAEVMLPL</sequence>
<dbReference type="SUPFAM" id="SSF103190">
    <property type="entry name" value="Sensory domain-like"/>
    <property type="match status" value="1"/>
</dbReference>
<protein>
    <recommendedName>
        <fullName evidence="3">histidine kinase</fullName>
        <ecNumber evidence="3">2.7.13.3</ecNumber>
    </recommendedName>
</protein>
<dbReference type="GO" id="GO:0007234">
    <property type="term" value="P:osmosensory signaling via phosphorelay pathway"/>
    <property type="evidence" value="ECO:0007669"/>
    <property type="project" value="TreeGrafter"/>
</dbReference>
<dbReference type="InterPro" id="IPR003660">
    <property type="entry name" value="HAMP_dom"/>
</dbReference>
<feature type="transmembrane region" description="Helical" evidence="14">
    <location>
        <begin position="12"/>
        <end position="35"/>
    </location>
</feature>
<dbReference type="EC" id="2.7.13.3" evidence="3"/>
<dbReference type="OrthoDB" id="112712at2"/>
<reference evidence="18" key="1">
    <citation type="submission" date="2016-11" db="EMBL/GenBank/DDBJ databases">
        <authorList>
            <person name="Varghese N."/>
            <person name="Submissions S."/>
        </authorList>
    </citation>
    <scope>NUCLEOTIDE SEQUENCE [LARGE SCALE GENOMIC DNA]</scope>
    <source>
        <strain evidence="18">DSM 10349</strain>
    </source>
</reference>
<keyword evidence="5" id="KW-0597">Phosphoprotein</keyword>
<keyword evidence="8" id="KW-0547">Nucleotide-binding</keyword>
<keyword evidence="18" id="KW-1185">Reference proteome</keyword>
<dbReference type="STRING" id="1121421.SAMN02745123_02302"/>
<evidence type="ECO:0000256" key="13">
    <source>
        <dbReference type="ARBA" id="ARBA00023136"/>
    </source>
</evidence>
<organism evidence="17 18">
    <name type="scientific">Desulforamulus aeronauticus DSM 10349</name>
    <dbReference type="NCBI Taxonomy" id="1121421"/>
    <lineage>
        <taxon>Bacteria</taxon>
        <taxon>Bacillati</taxon>
        <taxon>Bacillota</taxon>
        <taxon>Clostridia</taxon>
        <taxon>Eubacteriales</taxon>
        <taxon>Peptococcaceae</taxon>
        <taxon>Desulforamulus</taxon>
    </lineage>
</organism>
<keyword evidence="4" id="KW-1003">Cell membrane</keyword>
<feature type="transmembrane region" description="Helical" evidence="14">
    <location>
        <begin position="164"/>
        <end position="186"/>
    </location>
</feature>
<keyword evidence="12" id="KW-0902">Two-component regulatory system</keyword>
<evidence type="ECO:0000256" key="6">
    <source>
        <dbReference type="ARBA" id="ARBA00022679"/>
    </source>
</evidence>
<keyword evidence="6" id="KW-0808">Transferase</keyword>
<dbReference type="Pfam" id="PF00672">
    <property type="entry name" value="HAMP"/>
    <property type="match status" value="1"/>
</dbReference>
<dbReference type="EMBL" id="FRAR01000016">
    <property type="protein sequence ID" value="SHK55447.1"/>
    <property type="molecule type" value="Genomic_DNA"/>
</dbReference>
<evidence type="ECO:0000256" key="5">
    <source>
        <dbReference type="ARBA" id="ARBA00022553"/>
    </source>
</evidence>
<comment type="catalytic activity">
    <reaction evidence="1">
        <text>ATP + protein L-histidine = ADP + protein N-phospho-L-histidine.</text>
        <dbReference type="EC" id="2.7.13.3"/>
    </reaction>
</comment>
<evidence type="ECO:0000256" key="11">
    <source>
        <dbReference type="ARBA" id="ARBA00022989"/>
    </source>
</evidence>
<dbReference type="Pfam" id="PF00512">
    <property type="entry name" value="HisKA"/>
    <property type="match status" value="1"/>
</dbReference>
<dbReference type="CDD" id="cd06225">
    <property type="entry name" value="HAMP"/>
    <property type="match status" value="1"/>
</dbReference>
<dbReference type="InterPro" id="IPR036890">
    <property type="entry name" value="HATPase_C_sf"/>
</dbReference>
<dbReference type="GO" id="GO:0000156">
    <property type="term" value="F:phosphorelay response regulator activity"/>
    <property type="evidence" value="ECO:0007669"/>
    <property type="project" value="TreeGrafter"/>
</dbReference>
<evidence type="ECO:0000256" key="14">
    <source>
        <dbReference type="SAM" id="Phobius"/>
    </source>
</evidence>
<keyword evidence="10" id="KW-0067">ATP-binding</keyword>
<dbReference type="SUPFAM" id="SSF47384">
    <property type="entry name" value="Homodimeric domain of signal transducing histidine kinase"/>
    <property type="match status" value="1"/>
</dbReference>
<dbReference type="GO" id="GO:0005524">
    <property type="term" value="F:ATP binding"/>
    <property type="evidence" value="ECO:0007669"/>
    <property type="project" value="UniProtKB-KW"/>
</dbReference>
<dbReference type="PRINTS" id="PR00344">
    <property type="entry name" value="BCTRLSENSOR"/>
</dbReference>
<evidence type="ECO:0000256" key="2">
    <source>
        <dbReference type="ARBA" id="ARBA00004651"/>
    </source>
</evidence>
<evidence type="ECO:0000256" key="3">
    <source>
        <dbReference type="ARBA" id="ARBA00012438"/>
    </source>
</evidence>
<keyword evidence="13 14" id="KW-0472">Membrane</keyword>
<evidence type="ECO:0000256" key="12">
    <source>
        <dbReference type="ARBA" id="ARBA00023012"/>
    </source>
</evidence>
<dbReference type="InterPro" id="IPR050351">
    <property type="entry name" value="BphY/WalK/GraS-like"/>
</dbReference>
<comment type="subcellular location">
    <subcellularLocation>
        <location evidence="2">Cell membrane</location>
        <topology evidence="2">Multi-pass membrane protein</topology>
    </subcellularLocation>
</comment>
<accession>A0A1M6TEM1</accession>
<keyword evidence="9" id="KW-0418">Kinase</keyword>
<dbReference type="InterPro" id="IPR005467">
    <property type="entry name" value="His_kinase_dom"/>
</dbReference>
<evidence type="ECO:0000256" key="1">
    <source>
        <dbReference type="ARBA" id="ARBA00000085"/>
    </source>
</evidence>
<evidence type="ECO:0000256" key="10">
    <source>
        <dbReference type="ARBA" id="ARBA00022840"/>
    </source>
</evidence>
<dbReference type="PANTHER" id="PTHR42878:SF7">
    <property type="entry name" value="SENSOR HISTIDINE KINASE GLRK"/>
    <property type="match status" value="1"/>
</dbReference>
<dbReference type="InterPro" id="IPR003661">
    <property type="entry name" value="HisK_dim/P_dom"/>
</dbReference>
<dbReference type="InterPro" id="IPR029151">
    <property type="entry name" value="Sensor-like_sf"/>
</dbReference>
<dbReference type="InterPro" id="IPR004358">
    <property type="entry name" value="Sig_transdc_His_kin-like_C"/>
</dbReference>
<dbReference type="InterPro" id="IPR003594">
    <property type="entry name" value="HATPase_dom"/>
</dbReference>
<dbReference type="FunFam" id="1.10.287.130:FF:000001">
    <property type="entry name" value="Two-component sensor histidine kinase"/>
    <property type="match status" value="1"/>
</dbReference>
<dbReference type="AlphaFoldDB" id="A0A1M6TEM1"/>
<dbReference type="SUPFAM" id="SSF158472">
    <property type="entry name" value="HAMP domain-like"/>
    <property type="match status" value="1"/>
</dbReference>
<dbReference type="Gene3D" id="1.10.287.130">
    <property type="match status" value="1"/>
</dbReference>
<evidence type="ECO:0000256" key="9">
    <source>
        <dbReference type="ARBA" id="ARBA00022777"/>
    </source>
</evidence>
<evidence type="ECO:0000313" key="17">
    <source>
        <dbReference type="EMBL" id="SHK55447.1"/>
    </source>
</evidence>
<dbReference type="GO" id="GO:0005886">
    <property type="term" value="C:plasma membrane"/>
    <property type="evidence" value="ECO:0007669"/>
    <property type="project" value="UniProtKB-SubCell"/>
</dbReference>
<dbReference type="SMART" id="SM00388">
    <property type="entry name" value="HisKA"/>
    <property type="match status" value="1"/>
</dbReference>
<keyword evidence="11 14" id="KW-1133">Transmembrane helix</keyword>
<dbReference type="Gene3D" id="3.30.565.10">
    <property type="entry name" value="Histidine kinase-like ATPase, C-terminal domain"/>
    <property type="match status" value="1"/>
</dbReference>
<dbReference type="Proteomes" id="UP000183997">
    <property type="component" value="Unassembled WGS sequence"/>
</dbReference>
<evidence type="ECO:0000259" key="16">
    <source>
        <dbReference type="PROSITE" id="PS50885"/>
    </source>
</evidence>
<dbReference type="SMART" id="SM00387">
    <property type="entry name" value="HATPase_c"/>
    <property type="match status" value="1"/>
</dbReference>
<evidence type="ECO:0000256" key="4">
    <source>
        <dbReference type="ARBA" id="ARBA00022475"/>
    </source>
</evidence>
<dbReference type="Gene3D" id="3.30.450.20">
    <property type="entry name" value="PAS domain"/>
    <property type="match status" value="1"/>
</dbReference>
<dbReference type="CDD" id="cd00075">
    <property type="entry name" value="HATPase"/>
    <property type="match status" value="1"/>
</dbReference>
<dbReference type="FunFam" id="3.30.565.10:FF:000006">
    <property type="entry name" value="Sensor histidine kinase WalK"/>
    <property type="match status" value="1"/>
</dbReference>
<gene>
    <name evidence="17" type="ORF">SAMN02745123_02302</name>
</gene>
<dbReference type="PANTHER" id="PTHR42878">
    <property type="entry name" value="TWO-COMPONENT HISTIDINE KINASE"/>
    <property type="match status" value="1"/>
</dbReference>
<dbReference type="CDD" id="cd00082">
    <property type="entry name" value="HisKA"/>
    <property type="match status" value="1"/>
</dbReference>
<proteinExistence type="predicted"/>
<evidence type="ECO:0000256" key="8">
    <source>
        <dbReference type="ARBA" id="ARBA00022741"/>
    </source>
</evidence>
<dbReference type="SUPFAM" id="SSF55874">
    <property type="entry name" value="ATPase domain of HSP90 chaperone/DNA topoisomerase II/histidine kinase"/>
    <property type="match status" value="1"/>
</dbReference>
<dbReference type="Gene3D" id="1.10.8.500">
    <property type="entry name" value="HAMP domain in histidine kinase"/>
    <property type="match status" value="1"/>
</dbReference>
<feature type="domain" description="HAMP" evidence="16">
    <location>
        <begin position="188"/>
        <end position="240"/>
    </location>
</feature>